<organism evidence="1 2">
    <name type="scientific">Teladorsagia circumcincta</name>
    <name type="common">Brown stomach worm</name>
    <name type="synonym">Ostertagia circumcincta</name>
    <dbReference type="NCBI Taxonomy" id="45464"/>
    <lineage>
        <taxon>Eukaryota</taxon>
        <taxon>Metazoa</taxon>
        <taxon>Ecdysozoa</taxon>
        <taxon>Nematoda</taxon>
        <taxon>Chromadorea</taxon>
        <taxon>Rhabditida</taxon>
        <taxon>Rhabditina</taxon>
        <taxon>Rhabditomorpha</taxon>
        <taxon>Strongyloidea</taxon>
        <taxon>Trichostrongylidae</taxon>
        <taxon>Teladorsagia</taxon>
    </lineage>
</organism>
<dbReference type="Proteomes" id="UP000230423">
    <property type="component" value="Unassembled WGS sequence"/>
</dbReference>
<protein>
    <submittedName>
        <fullName evidence="1">Uncharacterized protein</fullName>
    </submittedName>
</protein>
<dbReference type="AlphaFoldDB" id="A0A2G9UTV0"/>
<accession>A0A2G9UTV0</accession>
<gene>
    <name evidence="1" type="ORF">TELCIR_04365</name>
</gene>
<sequence>MGACWEETRINNGTSCSETTELNGTGESEVKRAARLALKGALSFTLHVAGQSLTSLPPSILQLLPIFCHYSNDVG</sequence>
<dbReference type="OrthoDB" id="17907at2759"/>
<evidence type="ECO:0000313" key="1">
    <source>
        <dbReference type="EMBL" id="PIO73661.1"/>
    </source>
</evidence>
<evidence type="ECO:0000313" key="2">
    <source>
        <dbReference type="Proteomes" id="UP000230423"/>
    </source>
</evidence>
<dbReference type="EMBL" id="KZ345412">
    <property type="protein sequence ID" value="PIO73661.1"/>
    <property type="molecule type" value="Genomic_DNA"/>
</dbReference>
<reference evidence="1 2" key="1">
    <citation type="submission" date="2015-09" db="EMBL/GenBank/DDBJ databases">
        <title>Draft genome of the parasitic nematode Teladorsagia circumcincta isolate WARC Sus (inbred).</title>
        <authorList>
            <person name="Mitreva M."/>
        </authorList>
    </citation>
    <scope>NUCLEOTIDE SEQUENCE [LARGE SCALE GENOMIC DNA]</scope>
    <source>
        <strain evidence="1 2">S</strain>
    </source>
</reference>
<proteinExistence type="predicted"/>
<name>A0A2G9UTV0_TELCI</name>
<keyword evidence="2" id="KW-1185">Reference proteome</keyword>